<dbReference type="PANTHER" id="PTHR11255:SF54">
    <property type="entry name" value="DIACYLGLYCEROL KINASE THETA"/>
    <property type="match status" value="1"/>
</dbReference>
<proteinExistence type="inferred from homology"/>
<evidence type="ECO:0000256" key="8">
    <source>
        <dbReference type="ARBA" id="ARBA00023136"/>
    </source>
</evidence>
<dbReference type="SMART" id="SM00046">
    <property type="entry name" value="DAGKc"/>
    <property type="match status" value="1"/>
</dbReference>
<evidence type="ECO:0000256" key="1">
    <source>
        <dbReference type="ARBA" id="ARBA00004370"/>
    </source>
</evidence>
<evidence type="ECO:0000256" key="2">
    <source>
        <dbReference type="ARBA" id="ARBA00009280"/>
    </source>
</evidence>
<dbReference type="InterPro" id="IPR016064">
    <property type="entry name" value="NAD/diacylglycerol_kinase_sf"/>
</dbReference>
<keyword evidence="5" id="KW-0863">Zinc-finger</keyword>
<keyword evidence="7 9" id="KW-0067">ATP-binding</keyword>
<dbReference type="GO" id="GO:0005524">
    <property type="term" value="F:ATP binding"/>
    <property type="evidence" value="ECO:0007669"/>
    <property type="project" value="UniProtKB-KW"/>
</dbReference>
<keyword evidence="3 9" id="KW-0808">Transferase</keyword>
<gene>
    <name evidence="11" type="ORF">OXX778_LOCUS10714</name>
</gene>
<keyword evidence="4 9" id="KW-0547">Nucleotide-binding</keyword>
<dbReference type="InterPro" id="IPR000756">
    <property type="entry name" value="Diacylglycerol_kin_accessory"/>
</dbReference>
<dbReference type="EMBL" id="CAJNOC010001731">
    <property type="protein sequence ID" value="CAF0887053.1"/>
    <property type="molecule type" value="Genomic_DNA"/>
</dbReference>
<evidence type="ECO:0000256" key="4">
    <source>
        <dbReference type="ARBA" id="ARBA00022741"/>
    </source>
</evidence>
<dbReference type="GO" id="GO:0007200">
    <property type="term" value="P:phospholipase C-activating G protein-coupled receptor signaling pathway"/>
    <property type="evidence" value="ECO:0007669"/>
    <property type="project" value="InterPro"/>
</dbReference>
<dbReference type="Proteomes" id="UP000663879">
    <property type="component" value="Unassembled WGS sequence"/>
</dbReference>
<dbReference type="GO" id="GO:0004143">
    <property type="term" value="F:ATP-dependent diacylglycerol kinase activity"/>
    <property type="evidence" value="ECO:0007669"/>
    <property type="project" value="UniProtKB-EC"/>
</dbReference>
<evidence type="ECO:0000256" key="6">
    <source>
        <dbReference type="ARBA" id="ARBA00022777"/>
    </source>
</evidence>
<protein>
    <recommendedName>
        <fullName evidence="9">Diacylglycerol kinase</fullName>
        <shortName evidence="9">DAG kinase</shortName>
        <ecNumber evidence="9">2.7.1.107</ecNumber>
    </recommendedName>
</protein>
<dbReference type="InterPro" id="IPR017438">
    <property type="entry name" value="ATP-NAD_kinase_N"/>
</dbReference>
<dbReference type="Pfam" id="PF00609">
    <property type="entry name" value="DAGK_acc"/>
    <property type="match status" value="1"/>
</dbReference>
<dbReference type="GO" id="GO:0008270">
    <property type="term" value="F:zinc ion binding"/>
    <property type="evidence" value="ECO:0007669"/>
    <property type="project" value="UniProtKB-KW"/>
</dbReference>
<dbReference type="GO" id="GO:0016020">
    <property type="term" value="C:membrane"/>
    <property type="evidence" value="ECO:0007669"/>
    <property type="project" value="UniProtKB-SubCell"/>
</dbReference>
<dbReference type="Pfam" id="PF00781">
    <property type="entry name" value="DAGK_cat"/>
    <property type="match status" value="1"/>
</dbReference>
<keyword evidence="8" id="KW-0472">Membrane</keyword>
<dbReference type="PROSITE" id="PS50146">
    <property type="entry name" value="DAGK"/>
    <property type="match status" value="1"/>
</dbReference>
<comment type="subcellular location">
    <subcellularLocation>
        <location evidence="1">Membrane</location>
    </subcellularLocation>
</comment>
<keyword evidence="6 9" id="KW-0418">Kinase</keyword>
<feature type="domain" description="DAGKc" evidence="10">
    <location>
        <begin position="55"/>
        <end position="189"/>
    </location>
</feature>
<dbReference type="InterPro" id="IPR037607">
    <property type="entry name" value="DGK"/>
</dbReference>
<dbReference type="InterPro" id="IPR001206">
    <property type="entry name" value="Diacylglycerol_kinase_cat_dom"/>
</dbReference>
<evidence type="ECO:0000259" key="10">
    <source>
        <dbReference type="PROSITE" id="PS50146"/>
    </source>
</evidence>
<reference evidence="11" key="1">
    <citation type="submission" date="2021-02" db="EMBL/GenBank/DDBJ databases">
        <authorList>
            <person name="Nowell W R."/>
        </authorList>
    </citation>
    <scope>NUCLEOTIDE SEQUENCE</scope>
    <source>
        <strain evidence="11">Ploen Becks lab</strain>
    </source>
</reference>
<name>A0A813YPN0_9BILA</name>
<keyword evidence="12" id="KW-1185">Reference proteome</keyword>
<evidence type="ECO:0000313" key="11">
    <source>
        <dbReference type="EMBL" id="CAF0887053.1"/>
    </source>
</evidence>
<evidence type="ECO:0000256" key="7">
    <source>
        <dbReference type="ARBA" id="ARBA00022840"/>
    </source>
</evidence>
<organism evidence="11 12">
    <name type="scientific">Brachionus calyciflorus</name>
    <dbReference type="NCBI Taxonomy" id="104777"/>
    <lineage>
        <taxon>Eukaryota</taxon>
        <taxon>Metazoa</taxon>
        <taxon>Spiralia</taxon>
        <taxon>Gnathifera</taxon>
        <taxon>Rotifera</taxon>
        <taxon>Eurotatoria</taxon>
        <taxon>Monogononta</taxon>
        <taxon>Pseudotrocha</taxon>
        <taxon>Ploima</taxon>
        <taxon>Brachionidae</taxon>
        <taxon>Brachionus</taxon>
    </lineage>
</organism>
<dbReference type="PANTHER" id="PTHR11255">
    <property type="entry name" value="DIACYLGLYCEROL KINASE"/>
    <property type="match status" value="1"/>
</dbReference>
<accession>A0A813YPN0</accession>
<feature type="non-terminal residue" evidence="11">
    <location>
        <position position="1"/>
    </location>
</feature>
<comment type="catalytic activity">
    <reaction evidence="9">
        <text>a 1,2-diacyl-sn-glycerol + ATP = a 1,2-diacyl-sn-glycero-3-phosphate + ADP + H(+)</text>
        <dbReference type="Rhea" id="RHEA:10272"/>
        <dbReference type="ChEBI" id="CHEBI:15378"/>
        <dbReference type="ChEBI" id="CHEBI:17815"/>
        <dbReference type="ChEBI" id="CHEBI:30616"/>
        <dbReference type="ChEBI" id="CHEBI:58608"/>
        <dbReference type="ChEBI" id="CHEBI:456216"/>
        <dbReference type="EC" id="2.7.1.107"/>
    </reaction>
</comment>
<dbReference type="AlphaFoldDB" id="A0A813YPN0"/>
<sequence length="300" mass="33322">MVSFTECLGGLFSKFRRSPPKTIEPDSAIGGLLQSYPANPVQHPELNPELSDLNPSLEKIIAFVNPKSGGQKGRIVFERLKNYLNRENIFDLTKGGPRPGIEKHKDKKDLRIIACGGDGTVGWVLSVIDEMKLENQPSVAILPLGTGNDLARTLGWGGGYNNESMEIFIKKVIFGKVVKLDRWNITTNLIKTDEASSSETKSSSEIKNKLPLAVINNYFSIGADAKIALDFHSAREKNPELFTSQAFNKIEYAKNYSKDLLARSCKDMLQDIKVFECDGISYLEKLKSLNSHSIVFLNIP</sequence>
<dbReference type="Gene3D" id="3.40.50.10330">
    <property type="entry name" value="Probable inorganic polyphosphate/atp-NAD kinase, domain 1"/>
    <property type="match status" value="1"/>
</dbReference>
<evidence type="ECO:0000313" key="12">
    <source>
        <dbReference type="Proteomes" id="UP000663879"/>
    </source>
</evidence>
<dbReference type="SUPFAM" id="SSF111331">
    <property type="entry name" value="NAD kinase/diacylglycerol kinase-like"/>
    <property type="match status" value="1"/>
</dbReference>
<comment type="caution">
    <text evidence="11">The sequence shown here is derived from an EMBL/GenBank/DDBJ whole genome shotgun (WGS) entry which is preliminary data.</text>
</comment>
<evidence type="ECO:0000256" key="3">
    <source>
        <dbReference type="ARBA" id="ARBA00022679"/>
    </source>
</evidence>
<dbReference type="OrthoDB" id="242257at2759"/>
<keyword evidence="5" id="KW-0479">Metal-binding</keyword>
<comment type="similarity">
    <text evidence="2 9">Belongs to the eukaryotic diacylglycerol kinase family.</text>
</comment>
<dbReference type="EC" id="2.7.1.107" evidence="9"/>
<keyword evidence="5" id="KW-0862">Zinc</keyword>
<evidence type="ECO:0000256" key="5">
    <source>
        <dbReference type="ARBA" id="ARBA00022771"/>
    </source>
</evidence>
<dbReference type="SMART" id="SM00045">
    <property type="entry name" value="DAGKa"/>
    <property type="match status" value="1"/>
</dbReference>
<evidence type="ECO:0000256" key="9">
    <source>
        <dbReference type="RuleBase" id="RU361128"/>
    </source>
</evidence>